<name>A0A147B876_9ACAR</name>
<proteinExistence type="inferred from homology"/>
<dbReference type="EMBL" id="GEIB01001141">
    <property type="protein sequence ID" value="JAR86971.1"/>
    <property type="molecule type" value="Transcribed_RNA"/>
</dbReference>
<dbReference type="InterPro" id="IPR021109">
    <property type="entry name" value="Peptidase_aspartic_dom_sf"/>
</dbReference>
<dbReference type="AlphaFoldDB" id="A0A147B876"/>
<dbReference type="GO" id="GO:0006508">
    <property type="term" value="P:proteolysis"/>
    <property type="evidence" value="ECO:0007669"/>
    <property type="project" value="UniProtKB-KW"/>
</dbReference>
<dbReference type="InterPro" id="IPR001969">
    <property type="entry name" value="Aspartic_peptidase_AS"/>
</dbReference>
<evidence type="ECO:0000259" key="6">
    <source>
        <dbReference type="PROSITE" id="PS51767"/>
    </source>
</evidence>
<keyword evidence="5" id="KW-0064">Aspartyl protease</keyword>
<evidence type="ECO:0000256" key="3">
    <source>
        <dbReference type="PIRSR" id="PIRSR601461-1"/>
    </source>
</evidence>
<comment type="similarity">
    <text evidence="1 5">Belongs to the peptidase A1 family.</text>
</comment>
<sequence length="420" mass="45657">LYRHIRGLAARYFCGIQNTTGQRFTMKFTLGLALLLPLSLLTLQGTDARRLRIPLTRFISARRQLIENGTPREPFLKRPVNASAVGPAPVPLTNYLDVEYYGLIGLGTPPQVFRVVFDTGSSNLWVPSAKCPSTVSACAIHRKYDNSKSSTYRADGRSFVVQYGSGKVEGFLSSDVTRVGGAYITDQILGEVTNEEGVAMVAAKFDGIMGLAYPSISVDNVKPVFDNMVSQGLVAEAVFSVYLNRDPSAELGGEILFGGIDKKYYKGNVTYVPVTRKAYWQFHVDGLSIVGGRTSGAYCNKGCEAIADTGTSLITGPSKEVKQLNTELGAIPVQGGEYIFDCDALDSLPDIEYKIAGRGFRLTAKDYVIKVDSQGQTVCISGFSGIDLPGGLWILGDVFIGRFYTIFDRENDRLGFADSV</sequence>
<dbReference type="FunFam" id="2.40.70.10:FF:000044">
    <property type="entry name" value="Lysosomal aspartic protease"/>
    <property type="match status" value="1"/>
</dbReference>
<dbReference type="FunFam" id="2.40.70.10:FF:000004">
    <property type="entry name" value="Pepsin A"/>
    <property type="match status" value="1"/>
</dbReference>
<dbReference type="InterPro" id="IPR001461">
    <property type="entry name" value="Aspartic_peptidase_A1"/>
</dbReference>
<reference evidence="7" key="1">
    <citation type="submission" date="2016-03" db="EMBL/GenBank/DDBJ databases">
        <title>Gut transcriptome analysis on engorged females of Ornithodoros mimon (Acari: Argasidae) and phylogenetic inferences of soft ticks.</title>
        <authorList>
            <person name="Landulfo G.A."/>
            <person name="Giovanni D."/>
            <person name="Carvalho E."/>
            <person name="Junqueira-de-Azevedo I."/>
            <person name="Patane J."/>
            <person name="Mendoca R."/>
            <person name="Barros-Battesti D."/>
        </authorList>
    </citation>
    <scope>NUCLEOTIDE SEQUENCE</scope>
    <source>
        <strain evidence="7">Females</strain>
        <tissue evidence="7">Gut</tissue>
    </source>
</reference>
<dbReference type="InterPro" id="IPR033121">
    <property type="entry name" value="PEPTIDASE_A1"/>
</dbReference>
<dbReference type="GO" id="GO:0005764">
    <property type="term" value="C:lysosome"/>
    <property type="evidence" value="ECO:0007669"/>
    <property type="project" value="TreeGrafter"/>
</dbReference>
<feature type="domain" description="Peptidase A1" evidence="6">
    <location>
        <begin position="100"/>
        <end position="417"/>
    </location>
</feature>
<accession>A0A147B876</accession>
<evidence type="ECO:0000256" key="2">
    <source>
        <dbReference type="ARBA" id="ARBA00023157"/>
    </source>
</evidence>
<dbReference type="PROSITE" id="PS51767">
    <property type="entry name" value="PEPTIDASE_A1"/>
    <property type="match status" value="1"/>
</dbReference>
<feature type="non-terminal residue" evidence="7">
    <location>
        <position position="1"/>
    </location>
</feature>
<protein>
    <submittedName>
        <fullName evidence="7">Cathepsin d</fullName>
    </submittedName>
</protein>
<evidence type="ECO:0000256" key="5">
    <source>
        <dbReference type="RuleBase" id="RU000454"/>
    </source>
</evidence>
<feature type="disulfide bond" evidence="4">
    <location>
        <begin position="342"/>
        <end position="379"/>
    </location>
</feature>
<keyword evidence="5" id="KW-0378">Hydrolase</keyword>
<feature type="disulfide bond" evidence="4">
    <location>
        <begin position="131"/>
        <end position="138"/>
    </location>
</feature>
<dbReference type="PRINTS" id="PR00792">
    <property type="entry name" value="PEPSIN"/>
</dbReference>
<evidence type="ECO:0000256" key="4">
    <source>
        <dbReference type="PIRSR" id="PIRSR601461-2"/>
    </source>
</evidence>
<dbReference type="PROSITE" id="PS00141">
    <property type="entry name" value="ASP_PROTEASE"/>
    <property type="match status" value="2"/>
</dbReference>
<dbReference type="Pfam" id="PF00026">
    <property type="entry name" value="Asp"/>
    <property type="match status" value="1"/>
</dbReference>
<dbReference type="GO" id="GO:0004190">
    <property type="term" value="F:aspartic-type endopeptidase activity"/>
    <property type="evidence" value="ECO:0007669"/>
    <property type="project" value="UniProtKB-KW"/>
</dbReference>
<dbReference type="Gene3D" id="2.40.70.10">
    <property type="entry name" value="Acid Proteases"/>
    <property type="match status" value="2"/>
</dbReference>
<organism evidence="7">
    <name type="scientific">Alectorobius mimon</name>
    <dbReference type="NCBI Taxonomy" id="360319"/>
    <lineage>
        <taxon>Eukaryota</taxon>
        <taxon>Metazoa</taxon>
        <taxon>Ecdysozoa</taxon>
        <taxon>Arthropoda</taxon>
        <taxon>Chelicerata</taxon>
        <taxon>Arachnida</taxon>
        <taxon>Acari</taxon>
        <taxon>Parasitiformes</taxon>
        <taxon>Ixodida</taxon>
        <taxon>Ixodoidea</taxon>
        <taxon>Argasidae</taxon>
        <taxon>Ornithodorinae</taxon>
        <taxon>Alectorobius</taxon>
    </lineage>
</organism>
<evidence type="ECO:0000256" key="1">
    <source>
        <dbReference type="ARBA" id="ARBA00007447"/>
    </source>
</evidence>
<dbReference type="SUPFAM" id="SSF50630">
    <property type="entry name" value="Acid proteases"/>
    <property type="match status" value="1"/>
</dbReference>
<feature type="active site" evidence="3">
    <location>
        <position position="308"/>
    </location>
</feature>
<dbReference type="PANTHER" id="PTHR47966:SF51">
    <property type="entry name" value="BETA-SITE APP-CLEAVING ENZYME, ISOFORM A-RELATED"/>
    <property type="match status" value="1"/>
</dbReference>
<keyword evidence="5" id="KW-0645">Protease</keyword>
<keyword evidence="2 4" id="KW-1015">Disulfide bond</keyword>
<feature type="active site" evidence="3">
    <location>
        <position position="118"/>
    </location>
</feature>
<evidence type="ECO:0000313" key="7">
    <source>
        <dbReference type="EMBL" id="JAR86971.1"/>
    </source>
</evidence>
<dbReference type="PANTHER" id="PTHR47966">
    <property type="entry name" value="BETA-SITE APP-CLEAVING ENZYME, ISOFORM A-RELATED"/>
    <property type="match status" value="1"/>
</dbReference>